<sequence>MCSARNSKDTAQNPQAPWPLVEDPSLERDNRPRRAKGVKSETLTQVASVTVQPGHTLSLPCNVSYSLGSYFTAWIRQQAGKGLEWIGSKYTGASYYKESLRNKFSIDLDTSSNKVTLIGQNMQPADSAVYYCARGTQSNKE</sequence>
<evidence type="ECO:0000259" key="5">
    <source>
        <dbReference type="PROSITE" id="PS50835"/>
    </source>
</evidence>
<feature type="region of interest" description="Disordered" evidence="4">
    <location>
        <begin position="1"/>
        <end position="42"/>
    </location>
</feature>
<dbReference type="Gene3D" id="2.60.40.10">
    <property type="entry name" value="Immunoglobulins"/>
    <property type="match status" value="1"/>
</dbReference>
<dbReference type="InterPro" id="IPR036179">
    <property type="entry name" value="Ig-like_dom_sf"/>
</dbReference>
<dbReference type="Proteomes" id="UP001497482">
    <property type="component" value="Chromosome 18"/>
</dbReference>
<dbReference type="Pfam" id="PF07686">
    <property type="entry name" value="V-set"/>
    <property type="match status" value="1"/>
</dbReference>
<evidence type="ECO:0000313" key="7">
    <source>
        <dbReference type="Proteomes" id="UP001497482"/>
    </source>
</evidence>
<reference evidence="6 7" key="1">
    <citation type="submission" date="2024-04" db="EMBL/GenBank/DDBJ databases">
        <authorList>
            <person name="Waldvogel A.-M."/>
            <person name="Schoenle A."/>
        </authorList>
    </citation>
    <scope>NUCLEOTIDE SEQUENCE [LARGE SCALE GENOMIC DNA]</scope>
</reference>
<evidence type="ECO:0000256" key="3">
    <source>
        <dbReference type="ARBA" id="ARBA00043265"/>
    </source>
</evidence>
<feature type="domain" description="Ig-like" evidence="5">
    <location>
        <begin position="32"/>
        <end position="141"/>
    </location>
</feature>
<accession>A0AAV2KGM1</accession>
<dbReference type="EMBL" id="OZ035840">
    <property type="protein sequence ID" value="CAL1589108.1"/>
    <property type="molecule type" value="Genomic_DNA"/>
</dbReference>
<dbReference type="InterPro" id="IPR013106">
    <property type="entry name" value="Ig_V-set"/>
</dbReference>
<evidence type="ECO:0000256" key="2">
    <source>
        <dbReference type="ARBA" id="ARBA00023130"/>
    </source>
</evidence>
<name>A0AAV2KGM1_KNICA</name>
<keyword evidence="3" id="KW-1280">Immunoglobulin</keyword>
<keyword evidence="1" id="KW-0391">Immunity</keyword>
<evidence type="ECO:0000256" key="4">
    <source>
        <dbReference type="SAM" id="MobiDB-lite"/>
    </source>
</evidence>
<evidence type="ECO:0000256" key="1">
    <source>
        <dbReference type="ARBA" id="ARBA00022859"/>
    </source>
</evidence>
<dbReference type="SMART" id="SM00406">
    <property type="entry name" value="IGv"/>
    <property type="match status" value="1"/>
</dbReference>
<dbReference type="InterPro" id="IPR050199">
    <property type="entry name" value="IgHV"/>
</dbReference>
<evidence type="ECO:0000313" key="6">
    <source>
        <dbReference type="EMBL" id="CAL1589108.1"/>
    </source>
</evidence>
<dbReference type="GO" id="GO:0002250">
    <property type="term" value="P:adaptive immune response"/>
    <property type="evidence" value="ECO:0007669"/>
    <property type="project" value="UniProtKB-KW"/>
</dbReference>
<dbReference type="PANTHER" id="PTHR23266">
    <property type="entry name" value="IMMUNOGLOBULIN HEAVY CHAIN"/>
    <property type="match status" value="1"/>
</dbReference>
<dbReference type="AlphaFoldDB" id="A0AAV2KGM1"/>
<keyword evidence="7" id="KW-1185">Reference proteome</keyword>
<dbReference type="InterPro" id="IPR007110">
    <property type="entry name" value="Ig-like_dom"/>
</dbReference>
<protein>
    <recommendedName>
        <fullName evidence="5">Ig-like domain-containing protein</fullName>
    </recommendedName>
</protein>
<dbReference type="GO" id="GO:0005576">
    <property type="term" value="C:extracellular region"/>
    <property type="evidence" value="ECO:0007669"/>
    <property type="project" value="UniProtKB-ARBA"/>
</dbReference>
<proteinExistence type="predicted"/>
<dbReference type="PROSITE" id="PS50835">
    <property type="entry name" value="IG_LIKE"/>
    <property type="match status" value="1"/>
</dbReference>
<dbReference type="SUPFAM" id="SSF48726">
    <property type="entry name" value="Immunoglobulin"/>
    <property type="match status" value="1"/>
</dbReference>
<gene>
    <name evidence="6" type="ORF">KC01_LOCUS18778</name>
</gene>
<dbReference type="GO" id="GO:0019814">
    <property type="term" value="C:immunoglobulin complex"/>
    <property type="evidence" value="ECO:0007669"/>
    <property type="project" value="UniProtKB-KW"/>
</dbReference>
<organism evidence="6 7">
    <name type="scientific">Knipowitschia caucasica</name>
    <name type="common">Caucasian dwarf goby</name>
    <name type="synonym">Pomatoschistus caucasicus</name>
    <dbReference type="NCBI Taxonomy" id="637954"/>
    <lineage>
        <taxon>Eukaryota</taxon>
        <taxon>Metazoa</taxon>
        <taxon>Chordata</taxon>
        <taxon>Craniata</taxon>
        <taxon>Vertebrata</taxon>
        <taxon>Euteleostomi</taxon>
        <taxon>Actinopterygii</taxon>
        <taxon>Neopterygii</taxon>
        <taxon>Teleostei</taxon>
        <taxon>Neoteleostei</taxon>
        <taxon>Acanthomorphata</taxon>
        <taxon>Gobiaria</taxon>
        <taxon>Gobiiformes</taxon>
        <taxon>Gobioidei</taxon>
        <taxon>Gobiidae</taxon>
        <taxon>Gobiinae</taxon>
        <taxon>Knipowitschia</taxon>
    </lineage>
</organism>
<keyword evidence="2" id="KW-1064">Adaptive immunity</keyword>
<dbReference type="InterPro" id="IPR013783">
    <property type="entry name" value="Ig-like_fold"/>
</dbReference>